<dbReference type="InterPro" id="IPR020449">
    <property type="entry name" value="Tscrpt_reg_AraC-type_HTH"/>
</dbReference>
<dbReference type="PATRIC" id="fig|907348.3.peg.56"/>
<dbReference type="SUPFAM" id="SSF51182">
    <property type="entry name" value="RmlC-like cupins"/>
    <property type="match status" value="1"/>
</dbReference>
<dbReference type="eggNOG" id="COG2207">
    <property type="taxonomic scope" value="Bacteria"/>
</dbReference>
<feature type="domain" description="HTH araC/xylS-type" evidence="4">
    <location>
        <begin position="194"/>
        <end position="292"/>
    </location>
</feature>
<keyword evidence="6" id="KW-1185">Reference proteome</keyword>
<dbReference type="PRINTS" id="PR00032">
    <property type="entry name" value="HTHARAC"/>
</dbReference>
<evidence type="ECO:0000313" key="5">
    <source>
        <dbReference type="EMBL" id="EIC03157.1"/>
    </source>
</evidence>
<dbReference type="Pfam" id="PF02311">
    <property type="entry name" value="AraC_binding"/>
    <property type="match status" value="1"/>
</dbReference>
<dbReference type="Pfam" id="PF12833">
    <property type="entry name" value="HTH_18"/>
    <property type="match status" value="1"/>
</dbReference>
<dbReference type="CDD" id="cd02208">
    <property type="entry name" value="cupin_RmlC-like"/>
    <property type="match status" value="1"/>
</dbReference>
<comment type="caution">
    <text evidence="5">The sequence shown here is derived from an EMBL/GenBank/DDBJ whole genome shotgun (WGS) entry which is preliminary data.</text>
</comment>
<dbReference type="Proteomes" id="UP000003571">
    <property type="component" value="Unassembled WGS sequence"/>
</dbReference>
<dbReference type="InterPro" id="IPR014710">
    <property type="entry name" value="RmlC-like_jellyroll"/>
</dbReference>
<dbReference type="STRING" id="907348.TresaDRAFT_2773"/>
<keyword evidence="3" id="KW-0804">Transcription</keyword>
<dbReference type="AlphaFoldDB" id="H7EGZ9"/>
<evidence type="ECO:0000256" key="1">
    <source>
        <dbReference type="ARBA" id="ARBA00023015"/>
    </source>
</evidence>
<evidence type="ECO:0000313" key="6">
    <source>
        <dbReference type="Proteomes" id="UP000003571"/>
    </source>
</evidence>
<dbReference type="PROSITE" id="PS00041">
    <property type="entry name" value="HTH_ARAC_FAMILY_1"/>
    <property type="match status" value="1"/>
</dbReference>
<dbReference type="InterPro" id="IPR050204">
    <property type="entry name" value="AraC_XylS_family_regulators"/>
</dbReference>
<dbReference type="SUPFAM" id="SSF46689">
    <property type="entry name" value="Homeodomain-like"/>
    <property type="match status" value="2"/>
</dbReference>
<dbReference type="GO" id="GO:0003700">
    <property type="term" value="F:DNA-binding transcription factor activity"/>
    <property type="evidence" value="ECO:0007669"/>
    <property type="project" value="InterPro"/>
</dbReference>
<dbReference type="SMART" id="SM00342">
    <property type="entry name" value="HTH_ARAC"/>
    <property type="match status" value="1"/>
</dbReference>
<dbReference type="PROSITE" id="PS01124">
    <property type="entry name" value="HTH_ARAC_FAMILY_2"/>
    <property type="match status" value="1"/>
</dbReference>
<dbReference type="Gene3D" id="1.10.10.60">
    <property type="entry name" value="Homeodomain-like"/>
    <property type="match status" value="2"/>
</dbReference>
<gene>
    <name evidence="5" type="ORF">TresaDRAFT_2773</name>
</gene>
<organism evidence="5 6">
    <name type="scientific">Treponema saccharophilum DSM 2985</name>
    <dbReference type="NCBI Taxonomy" id="907348"/>
    <lineage>
        <taxon>Bacteria</taxon>
        <taxon>Pseudomonadati</taxon>
        <taxon>Spirochaetota</taxon>
        <taxon>Spirochaetia</taxon>
        <taxon>Spirochaetales</taxon>
        <taxon>Treponemataceae</taxon>
        <taxon>Treponema</taxon>
    </lineage>
</organism>
<dbReference type="PANTHER" id="PTHR46796">
    <property type="entry name" value="HTH-TYPE TRANSCRIPTIONAL ACTIVATOR RHAS-RELATED"/>
    <property type="match status" value="1"/>
</dbReference>
<proteinExistence type="predicted"/>
<dbReference type="OrthoDB" id="357304at2"/>
<sequence length="294" mass="33568">MENVKATKSQAYKETLQRGTVVFPIQYSLCNTANPSYDLPLHWHDEFEIIHMISGSYRIFTGMGEFFLEEGDICLIPGDVVHGDAQERGIALYESVVFDMDLIRLHSYSPDIFFNDMLNGGISLVPVIGAGEEEIRNCASRFFSTIKLQREELDLLSVGLLMEFFGLIKKNRLFSEPQSPSSHSAKDARMNQISSVLNLIRNEYGKDITLDRMAGVAALSPKYFCRLFRESTGHTPIEYLNWFRVNRACTLLRETDGKLLDIALECGFNDFSYFTKTFRRYKGIPPSKYRAALF</sequence>
<evidence type="ECO:0000256" key="2">
    <source>
        <dbReference type="ARBA" id="ARBA00023125"/>
    </source>
</evidence>
<keyword evidence="1" id="KW-0805">Transcription regulation</keyword>
<evidence type="ECO:0000259" key="4">
    <source>
        <dbReference type="PROSITE" id="PS01124"/>
    </source>
</evidence>
<dbReference type="InterPro" id="IPR009057">
    <property type="entry name" value="Homeodomain-like_sf"/>
</dbReference>
<dbReference type="Gene3D" id="2.60.120.10">
    <property type="entry name" value="Jelly Rolls"/>
    <property type="match status" value="1"/>
</dbReference>
<keyword evidence="2" id="KW-0238">DNA-binding</keyword>
<dbReference type="InterPro" id="IPR003313">
    <property type="entry name" value="AraC-bd"/>
</dbReference>
<dbReference type="EMBL" id="AGRW01000020">
    <property type="protein sequence ID" value="EIC03157.1"/>
    <property type="molecule type" value="Genomic_DNA"/>
</dbReference>
<dbReference type="GO" id="GO:0043565">
    <property type="term" value="F:sequence-specific DNA binding"/>
    <property type="evidence" value="ECO:0007669"/>
    <property type="project" value="InterPro"/>
</dbReference>
<evidence type="ECO:0000256" key="3">
    <source>
        <dbReference type="ARBA" id="ARBA00023163"/>
    </source>
</evidence>
<dbReference type="InterPro" id="IPR018060">
    <property type="entry name" value="HTH_AraC"/>
</dbReference>
<dbReference type="eggNOG" id="COG1917">
    <property type="taxonomic scope" value="Bacteria"/>
</dbReference>
<dbReference type="RefSeq" id="WP_002701741.1">
    <property type="nucleotide sequence ID" value="NZ_AGRW01000020.1"/>
</dbReference>
<reference evidence="5 6" key="1">
    <citation type="submission" date="2011-09" db="EMBL/GenBank/DDBJ databases">
        <title>The draft genome of Treponema saccharophilum DSM 2985.</title>
        <authorList>
            <consortium name="US DOE Joint Genome Institute (JGI-PGF)"/>
            <person name="Lucas S."/>
            <person name="Copeland A."/>
            <person name="Lapidus A."/>
            <person name="Glavina del Rio T."/>
            <person name="Dalin E."/>
            <person name="Tice H."/>
            <person name="Bruce D."/>
            <person name="Goodwin L."/>
            <person name="Pitluck S."/>
            <person name="Peters L."/>
            <person name="Kyrpides N."/>
            <person name="Mavromatis K."/>
            <person name="Ivanova N."/>
            <person name="Markowitz V."/>
            <person name="Cheng J.-F."/>
            <person name="Hugenholtz P."/>
            <person name="Woyke T."/>
            <person name="Wu D."/>
            <person name="Gronow S."/>
            <person name="Wellnitz S."/>
            <person name="Brambilla E."/>
            <person name="Klenk H.-P."/>
            <person name="Eisen J.A."/>
        </authorList>
    </citation>
    <scope>NUCLEOTIDE SEQUENCE [LARGE SCALE GENOMIC DNA]</scope>
    <source>
        <strain evidence="5 6">DSM 2985</strain>
    </source>
</reference>
<protein>
    <submittedName>
        <fullName evidence="5">Transcriptional regulator, AraC family</fullName>
    </submittedName>
</protein>
<name>H7EGZ9_9SPIR</name>
<accession>H7EGZ9</accession>
<dbReference type="InterPro" id="IPR018062">
    <property type="entry name" value="HTH_AraC-typ_CS"/>
</dbReference>
<dbReference type="InterPro" id="IPR011051">
    <property type="entry name" value="RmlC_Cupin_sf"/>
</dbReference>